<sequence length="349" mass="37785">MSLRTKHLRRIGVFRALMLGDMLCATPALRALRAACPEAHITLIGLPWASELAGRLASVDDFEPFPGWPGLPEIPQPPAGEMQAFVGRVRARSLDLLIQMHGSGRLTNALLSELGARHRAGFFEQEGHVRPEDKALWMEWPRKGNEITRLLGLTSHLGFAPQGTALDLPLESHDYVQAQTLIPSSRRYVVVHAGSQLPSRRWHAQSFAAVGDSLAEAGYEIVLTGTAGEQPVVASVANSMKHSAFNACGATNIWTLGALLASARLLICNDTGLSHMAAALGTPSVIAACGSEVERWAPLDAFRHRVLWRETHCRPCAHRICPIGHHCATDLVAEEVARVALDLVDRSAG</sequence>
<feature type="chain" id="PRO_5045837060" description="Glycosyltransferase family 9 protein" evidence="3">
    <location>
        <begin position="31"/>
        <end position="349"/>
    </location>
</feature>
<evidence type="ECO:0008006" key="6">
    <source>
        <dbReference type="Google" id="ProtNLM"/>
    </source>
</evidence>
<dbReference type="Pfam" id="PF01075">
    <property type="entry name" value="Glyco_transf_9"/>
    <property type="match status" value="1"/>
</dbReference>
<protein>
    <recommendedName>
        <fullName evidence="6">Glycosyltransferase family 9 protein</fullName>
    </recommendedName>
</protein>
<dbReference type="InterPro" id="IPR002201">
    <property type="entry name" value="Glyco_trans_9"/>
</dbReference>
<dbReference type="Proteomes" id="UP001647436">
    <property type="component" value="Unassembled WGS sequence"/>
</dbReference>
<name>A0ABS5LPN2_9BURK</name>
<keyword evidence="2" id="KW-0808">Transferase</keyword>
<dbReference type="SUPFAM" id="SSF53756">
    <property type="entry name" value="UDP-Glycosyltransferase/glycogen phosphorylase"/>
    <property type="match status" value="1"/>
</dbReference>
<comment type="caution">
    <text evidence="4">The sequence shown here is derived from an EMBL/GenBank/DDBJ whole genome shotgun (WGS) entry which is preliminary data.</text>
</comment>
<gene>
    <name evidence="4" type="ORF">DJFAAGMI_01181</name>
</gene>
<keyword evidence="1" id="KW-0328">Glycosyltransferase</keyword>
<proteinExistence type="predicted"/>
<organism evidence="4 5">
    <name type="scientific">Comamonas brasiliensis</name>
    <dbReference type="NCBI Taxonomy" id="1812482"/>
    <lineage>
        <taxon>Bacteria</taxon>
        <taxon>Pseudomonadati</taxon>
        <taxon>Pseudomonadota</taxon>
        <taxon>Betaproteobacteria</taxon>
        <taxon>Burkholderiales</taxon>
        <taxon>Comamonadaceae</taxon>
        <taxon>Comamonas</taxon>
    </lineage>
</organism>
<keyword evidence="5" id="KW-1185">Reference proteome</keyword>
<reference evidence="4 5" key="1">
    <citation type="submission" date="2020-03" db="EMBL/GenBank/DDBJ databases">
        <title>The role of nitrogen metabolism on polyethylene biodegradation.</title>
        <authorList>
            <person name="Peixoto J."/>
            <person name="Vizzotto C.S."/>
            <person name="Ramos A."/>
            <person name="Alves G."/>
            <person name="Steindorff A."/>
            <person name="Kruger R."/>
        </authorList>
    </citation>
    <scope>NUCLEOTIDE SEQUENCE [LARGE SCALE GENOMIC DNA]</scope>
    <source>
        <strain evidence="4 5">PE63</strain>
    </source>
</reference>
<dbReference type="RefSeq" id="WP_211456317.1">
    <property type="nucleotide sequence ID" value="NZ_JAANES010000001.1"/>
</dbReference>
<dbReference type="EMBL" id="JAANES010000001">
    <property type="protein sequence ID" value="MBS3018449.1"/>
    <property type="molecule type" value="Genomic_DNA"/>
</dbReference>
<dbReference type="Gene3D" id="3.40.50.2000">
    <property type="entry name" value="Glycogen Phosphorylase B"/>
    <property type="match status" value="2"/>
</dbReference>
<dbReference type="PANTHER" id="PTHR30160:SF1">
    <property type="entry name" value="LIPOPOLYSACCHARIDE 1,2-N-ACETYLGLUCOSAMINETRANSFERASE-RELATED"/>
    <property type="match status" value="1"/>
</dbReference>
<dbReference type="PANTHER" id="PTHR30160">
    <property type="entry name" value="TETRAACYLDISACCHARIDE 4'-KINASE-RELATED"/>
    <property type="match status" value="1"/>
</dbReference>
<evidence type="ECO:0000256" key="1">
    <source>
        <dbReference type="ARBA" id="ARBA00022676"/>
    </source>
</evidence>
<feature type="signal peptide" evidence="3">
    <location>
        <begin position="1"/>
        <end position="30"/>
    </location>
</feature>
<evidence type="ECO:0000256" key="2">
    <source>
        <dbReference type="ARBA" id="ARBA00022679"/>
    </source>
</evidence>
<dbReference type="CDD" id="cd03789">
    <property type="entry name" value="GT9_LPS_heptosyltransferase"/>
    <property type="match status" value="1"/>
</dbReference>
<evidence type="ECO:0000313" key="4">
    <source>
        <dbReference type="EMBL" id="MBS3018449.1"/>
    </source>
</evidence>
<dbReference type="InterPro" id="IPR051199">
    <property type="entry name" value="LPS_LOS_Heptosyltrfase"/>
</dbReference>
<accession>A0ABS5LPN2</accession>
<evidence type="ECO:0000256" key="3">
    <source>
        <dbReference type="SAM" id="SignalP"/>
    </source>
</evidence>
<keyword evidence="3" id="KW-0732">Signal</keyword>
<evidence type="ECO:0000313" key="5">
    <source>
        <dbReference type="Proteomes" id="UP001647436"/>
    </source>
</evidence>